<feature type="transmembrane region" description="Helical" evidence="2">
    <location>
        <begin position="378"/>
        <end position="402"/>
    </location>
</feature>
<keyword evidence="2" id="KW-1133">Transmembrane helix</keyword>
<protein>
    <recommendedName>
        <fullName evidence="3">DUF6536 domain-containing protein</fullName>
    </recommendedName>
</protein>
<evidence type="ECO:0000259" key="3">
    <source>
        <dbReference type="Pfam" id="PF20163"/>
    </source>
</evidence>
<feature type="transmembrane region" description="Helical" evidence="2">
    <location>
        <begin position="637"/>
        <end position="661"/>
    </location>
</feature>
<keyword evidence="2" id="KW-0812">Transmembrane</keyword>
<gene>
    <name evidence="4" type="ORF">K505DRAFT_310397</name>
</gene>
<sequence>MRLQQWRDAETTEMRRLVPHSPNRSLDDEEDISYRSQQSTHPDDTNQCGAYDPSKTKRRLQGWRFGAVTCAISASAVFIINFVVTIWGSVHNKSKGSVLYEGNCKKAHQLDTGLHLLLNLLSTLLLSSSNYCMQCLSAPTRKELDEAHARGMWLDIGIPSIRNLMQINPRRTVLWLLLGFSSLPLHLFYNSAVFSSTSSNDYYAFSVSQSFIDNPECFNCDKISGQYVSHLEEPIRMMHAKARNKILDTLPNAECISEYAKMIQSERRNVLLVADDSKYPPANASTIGATNVYAVGKFNASDAEFPWQALGSYGWICSDLRTWDATTTCASLLGQIENAPDAWKVGTTAGIGYVTVGPTYGVQYCLSEKTEPRCKLQFILPIMVLVTILNLLKAILIFYVPLGMKEEPLMTMGDAVASFLEREDPTTKGMCLLSVDDAKKHKGYFPAGPKEWTVKKHQWKDVTSLTRRAVTILLSTAILIVVASLFVLGIIKMPPGQSRSLAALARFGYGAVNPITTIAFHSKKSTIQNILIANSAQLILSFLYFAYNGLFTCMLLGYEWYSYAHQRKGLRVSRAPIGAQRSTYFLQLPYRFALPLMALSGVLHWLVSQSIFLVAINAKSWNGIERTSWTSCGYSPMAILSVLCLGSFMTIAIVGFGFVTFKPGMVLVGSCSAAISAACHNATCDSVDGNSAAAGKLKWGAVGKNSENVGHCTFSTEEVDLPSEGEIYAG</sequence>
<dbReference type="InterPro" id="IPR046623">
    <property type="entry name" value="DUF6536"/>
</dbReference>
<name>A0A6A6X399_9PLEO</name>
<feature type="transmembrane region" description="Helical" evidence="2">
    <location>
        <begin position="65"/>
        <end position="90"/>
    </location>
</feature>
<feature type="transmembrane region" description="Helical" evidence="2">
    <location>
        <begin position="469"/>
        <end position="491"/>
    </location>
</feature>
<evidence type="ECO:0000256" key="2">
    <source>
        <dbReference type="SAM" id="Phobius"/>
    </source>
</evidence>
<organism evidence="4 5">
    <name type="scientific">Melanomma pulvis-pyrius CBS 109.77</name>
    <dbReference type="NCBI Taxonomy" id="1314802"/>
    <lineage>
        <taxon>Eukaryota</taxon>
        <taxon>Fungi</taxon>
        <taxon>Dikarya</taxon>
        <taxon>Ascomycota</taxon>
        <taxon>Pezizomycotina</taxon>
        <taxon>Dothideomycetes</taxon>
        <taxon>Pleosporomycetidae</taxon>
        <taxon>Pleosporales</taxon>
        <taxon>Melanommataceae</taxon>
        <taxon>Melanomma</taxon>
    </lineage>
</organism>
<dbReference type="OrthoDB" id="5429634at2759"/>
<keyword evidence="2" id="KW-0472">Membrane</keyword>
<feature type="region of interest" description="Disordered" evidence="1">
    <location>
        <begin position="17"/>
        <end position="50"/>
    </location>
</feature>
<dbReference type="Proteomes" id="UP000799757">
    <property type="component" value="Unassembled WGS sequence"/>
</dbReference>
<feature type="transmembrane region" description="Helical" evidence="2">
    <location>
        <begin position="592"/>
        <end position="616"/>
    </location>
</feature>
<reference evidence="4" key="1">
    <citation type="journal article" date="2020" name="Stud. Mycol.">
        <title>101 Dothideomycetes genomes: a test case for predicting lifestyles and emergence of pathogens.</title>
        <authorList>
            <person name="Haridas S."/>
            <person name="Albert R."/>
            <person name="Binder M."/>
            <person name="Bloem J."/>
            <person name="Labutti K."/>
            <person name="Salamov A."/>
            <person name="Andreopoulos B."/>
            <person name="Baker S."/>
            <person name="Barry K."/>
            <person name="Bills G."/>
            <person name="Bluhm B."/>
            <person name="Cannon C."/>
            <person name="Castanera R."/>
            <person name="Culley D."/>
            <person name="Daum C."/>
            <person name="Ezra D."/>
            <person name="Gonzalez J."/>
            <person name="Henrissat B."/>
            <person name="Kuo A."/>
            <person name="Liang C."/>
            <person name="Lipzen A."/>
            <person name="Lutzoni F."/>
            <person name="Magnuson J."/>
            <person name="Mondo S."/>
            <person name="Nolan M."/>
            <person name="Ohm R."/>
            <person name="Pangilinan J."/>
            <person name="Park H.-J."/>
            <person name="Ramirez L."/>
            <person name="Alfaro M."/>
            <person name="Sun H."/>
            <person name="Tritt A."/>
            <person name="Yoshinaga Y."/>
            <person name="Zwiers L.-H."/>
            <person name="Turgeon B."/>
            <person name="Goodwin S."/>
            <person name="Spatafora J."/>
            <person name="Crous P."/>
            <person name="Grigoriev I."/>
        </authorList>
    </citation>
    <scope>NUCLEOTIDE SEQUENCE</scope>
    <source>
        <strain evidence="4">CBS 109.77</strain>
    </source>
</reference>
<dbReference type="EMBL" id="MU002044">
    <property type="protein sequence ID" value="KAF2790980.1"/>
    <property type="molecule type" value="Genomic_DNA"/>
</dbReference>
<keyword evidence="5" id="KW-1185">Reference proteome</keyword>
<feature type="transmembrane region" description="Helical" evidence="2">
    <location>
        <begin position="172"/>
        <end position="189"/>
    </location>
</feature>
<evidence type="ECO:0000313" key="5">
    <source>
        <dbReference type="Proteomes" id="UP000799757"/>
    </source>
</evidence>
<feature type="transmembrane region" description="Helical" evidence="2">
    <location>
        <begin position="542"/>
        <end position="561"/>
    </location>
</feature>
<feature type="compositionally biased region" description="Polar residues" evidence="1">
    <location>
        <begin position="34"/>
        <end position="48"/>
    </location>
</feature>
<evidence type="ECO:0000256" key="1">
    <source>
        <dbReference type="SAM" id="MobiDB-lite"/>
    </source>
</evidence>
<dbReference type="AlphaFoldDB" id="A0A6A6X399"/>
<dbReference type="PANTHER" id="PTHR35395:SF1">
    <property type="entry name" value="DUF6536 DOMAIN-CONTAINING PROTEIN"/>
    <property type="match status" value="1"/>
</dbReference>
<accession>A0A6A6X399</accession>
<feature type="domain" description="DUF6536" evidence="3">
    <location>
        <begin position="63"/>
        <end position="212"/>
    </location>
</feature>
<evidence type="ECO:0000313" key="4">
    <source>
        <dbReference type="EMBL" id="KAF2790980.1"/>
    </source>
</evidence>
<proteinExistence type="predicted"/>
<dbReference type="Pfam" id="PF20163">
    <property type="entry name" value="DUF6536"/>
    <property type="match status" value="1"/>
</dbReference>
<dbReference type="PANTHER" id="PTHR35395">
    <property type="entry name" value="DUF6536 DOMAIN-CONTAINING PROTEIN"/>
    <property type="match status" value="1"/>
</dbReference>